<dbReference type="CDD" id="cd07377">
    <property type="entry name" value="WHTH_GntR"/>
    <property type="match status" value="1"/>
</dbReference>
<dbReference type="SUPFAM" id="SSF64288">
    <property type="entry name" value="Chorismate lyase-like"/>
    <property type="match status" value="1"/>
</dbReference>
<dbReference type="GO" id="GO:0045892">
    <property type="term" value="P:negative regulation of DNA-templated transcription"/>
    <property type="evidence" value="ECO:0007669"/>
    <property type="project" value="TreeGrafter"/>
</dbReference>
<sequence length="259" mass="28405">MSTALRPTSRAAAAGTGARGAHFLESALPRYAQIADLMRQRIARGLWPHGHRLPSLEALMAEFGVARVTVRQAIDILAREGLVSPQQGRGTFVTGTPRRDRIINVVTTLDELARVYEDTQPKIVNIDEDVGSAPIDAAEGHAAPGYAFMRRVHSRDGRPYCVINIYLDERIFRKSPAAFRSRTVIPLLKSMKGVRIASAHQVLTIGSADMEVAALLGLPVNAPVAEVRRVFKDADDTVVYLAEVTYRGDAIRLEMDLQP</sequence>
<evidence type="ECO:0000256" key="2">
    <source>
        <dbReference type="ARBA" id="ARBA00023125"/>
    </source>
</evidence>
<dbReference type="SMART" id="SM00866">
    <property type="entry name" value="UTRA"/>
    <property type="match status" value="1"/>
</dbReference>
<protein>
    <submittedName>
        <fullName evidence="5">GntR family transcriptional regulator</fullName>
    </submittedName>
</protein>
<dbReference type="PROSITE" id="PS50949">
    <property type="entry name" value="HTH_GNTR"/>
    <property type="match status" value="1"/>
</dbReference>
<comment type="caution">
    <text evidence="5">The sequence shown here is derived from an EMBL/GenBank/DDBJ whole genome shotgun (WGS) entry which is preliminary data.</text>
</comment>
<keyword evidence="2" id="KW-0238">DNA-binding</keyword>
<gene>
    <name evidence="5" type="ORF">I8E28_08940</name>
</gene>
<dbReference type="InterPro" id="IPR000524">
    <property type="entry name" value="Tscrpt_reg_HTH_GntR"/>
</dbReference>
<keyword evidence="6" id="KW-1185">Reference proteome</keyword>
<dbReference type="PANTHER" id="PTHR44846:SF1">
    <property type="entry name" value="MANNOSYL-D-GLYCERATE TRANSPORT_METABOLISM SYSTEM REPRESSOR MNGR-RELATED"/>
    <property type="match status" value="1"/>
</dbReference>
<feature type="domain" description="HTH gntR-type" evidence="4">
    <location>
        <begin position="28"/>
        <end position="96"/>
    </location>
</feature>
<dbReference type="SUPFAM" id="SSF46785">
    <property type="entry name" value="Winged helix' DNA-binding domain"/>
    <property type="match status" value="1"/>
</dbReference>
<dbReference type="Gene3D" id="1.10.10.10">
    <property type="entry name" value="Winged helix-like DNA-binding domain superfamily/Winged helix DNA-binding domain"/>
    <property type="match status" value="1"/>
</dbReference>
<dbReference type="InterPro" id="IPR028978">
    <property type="entry name" value="Chorismate_lyase_/UTRA_dom_sf"/>
</dbReference>
<dbReference type="PANTHER" id="PTHR44846">
    <property type="entry name" value="MANNOSYL-D-GLYCERATE TRANSPORT/METABOLISM SYSTEM REPRESSOR MNGR-RELATED"/>
    <property type="match status" value="1"/>
</dbReference>
<reference evidence="5" key="1">
    <citation type="submission" date="2020-12" db="EMBL/GenBank/DDBJ databases">
        <title>Ramlibacter sp. nov., isolated from a freshwater alga, Cryptomonas.</title>
        <authorList>
            <person name="Kim H.M."/>
            <person name="Jeon C.O."/>
        </authorList>
    </citation>
    <scope>NUCLEOTIDE SEQUENCE</scope>
    <source>
        <strain evidence="5">CrO1</strain>
    </source>
</reference>
<dbReference type="PRINTS" id="PR00035">
    <property type="entry name" value="HTHGNTR"/>
</dbReference>
<dbReference type="InterPro" id="IPR011663">
    <property type="entry name" value="UTRA"/>
</dbReference>
<dbReference type="GO" id="GO:0003700">
    <property type="term" value="F:DNA-binding transcription factor activity"/>
    <property type="evidence" value="ECO:0007669"/>
    <property type="project" value="InterPro"/>
</dbReference>
<dbReference type="InterPro" id="IPR050679">
    <property type="entry name" value="Bact_HTH_transcr_reg"/>
</dbReference>
<dbReference type="AlphaFoldDB" id="A0A934Q0S0"/>
<keyword evidence="3" id="KW-0804">Transcription</keyword>
<evidence type="ECO:0000313" key="6">
    <source>
        <dbReference type="Proteomes" id="UP000617041"/>
    </source>
</evidence>
<evidence type="ECO:0000259" key="4">
    <source>
        <dbReference type="PROSITE" id="PS50949"/>
    </source>
</evidence>
<keyword evidence="1" id="KW-0805">Transcription regulation</keyword>
<proteinExistence type="predicted"/>
<dbReference type="InterPro" id="IPR036390">
    <property type="entry name" value="WH_DNA-bd_sf"/>
</dbReference>
<dbReference type="Gene3D" id="3.40.1410.10">
    <property type="entry name" value="Chorismate lyase-like"/>
    <property type="match status" value="1"/>
</dbReference>
<dbReference type="InterPro" id="IPR036388">
    <property type="entry name" value="WH-like_DNA-bd_sf"/>
</dbReference>
<evidence type="ECO:0000256" key="1">
    <source>
        <dbReference type="ARBA" id="ARBA00023015"/>
    </source>
</evidence>
<accession>A0A934Q0S0</accession>
<name>A0A934Q0S0_9BURK</name>
<organism evidence="5 6">
    <name type="scientific">Ramlibacter algicola</name>
    <dbReference type="NCBI Taxonomy" id="2795217"/>
    <lineage>
        <taxon>Bacteria</taxon>
        <taxon>Pseudomonadati</taxon>
        <taxon>Pseudomonadota</taxon>
        <taxon>Betaproteobacteria</taxon>
        <taxon>Burkholderiales</taxon>
        <taxon>Comamonadaceae</taxon>
        <taxon>Ramlibacter</taxon>
    </lineage>
</organism>
<dbReference type="Pfam" id="PF07702">
    <property type="entry name" value="UTRA"/>
    <property type="match status" value="1"/>
</dbReference>
<dbReference type="GO" id="GO:0003677">
    <property type="term" value="F:DNA binding"/>
    <property type="evidence" value="ECO:0007669"/>
    <property type="project" value="UniProtKB-KW"/>
</dbReference>
<dbReference type="RefSeq" id="WP_200787635.1">
    <property type="nucleotide sequence ID" value="NZ_JAEDAO010000001.1"/>
</dbReference>
<dbReference type="SMART" id="SM00345">
    <property type="entry name" value="HTH_GNTR"/>
    <property type="match status" value="1"/>
</dbReference>
<dbReference type="Proteomes" id="UP000617041">
    <property type="component" value="Unassembled WGS sequence"/>
</dbReference>
<dbReference type="EMBL" id="JAEDAO010000001">
    <property type="protein sequence ID" value="MBK0392716.1"/>
    <property type="molecule type" value="Genomic_DNA"/>
</dbReference>
<evidence type="ECO:0000313" key="5">
    <source>
        <dbReference type="EMBL" id="MBK0392716.1"/>
    </source>
</evidence>
<evidence type="ECO:0000256" key="3">
    <source>
        <dbReference type="ARBA" id="ARBA00023163"/>
    </source>
</evidence>
<dbReference type="Pfam" id="PF00392">
    <property type="entry name" value="GntR"/>
    <property type="match status" value="1"/>
</dbReference>